<sequence>MVTEGPILLWEGTEPVAEWVSISLAGTYWKLTVHASVWLVHGLRGDAIKTWSKGDVCWPRDLLPQEISNIRVFSWGYDSDVANWSGSVSQASIFGHGENLLRDIASKRVADHEKRALIFVGHSLGGLVIKQALIRSSQYFHNKENERLGIIYQQTEALLFLGTPHRGSDKTDLAQMVANIAKISLRKPNNKLIRTISRESDVLEQQRQAFASISNNMRIACFYEEMPTSFRRFMKVDLGVIVPEYSASIDGFSIERIGVRADHFAMCKFSTSSELGFQRIIDRLREYVHLVEENIAAALAQRQLEETALAEEKERGMLNA</sequence>
<evidence type="ECO:0000313" key="1">
    <source>
        <dbReference type="EMBL" id="GME28285.1"/>
    </source>
</evidence>
<accession>A0ACB5S6C2</accession>
<gene>
    <name evidence="1" type="primary">g4168</name>
    <name evidence="1" type="ORF">NpPPO83_00004168</name>
</gene>
<proteinExistence type="predicted"/>
<comment type="caution">
    <text evidence="1">The sequence shown here is derived from an EMBL/GenBank/DDBJ whole genome shotgun (WGS) entry which is preliminary data.</text>
</comment>
<name>A0ACB5S6C2_9PEZI</name>
<protein>
    <submittedName>
        <fullName evidence="1">Ribonuclease p/mrp subunit</fullName>
    </submittedName>
</protein>
<keyword evidence="2" id="KW-1185">Reference proteome</keyword>
<dbReference type="Proteomes" id="UP001165186">
    <property type="component" value="Unassembled WGS sequence"/>
</dbReference>
<evidence type="ECO:0000313" key="2">
    <source>
        <dbReference type="Proteomes" id="UP001165186"/>
    </source>
</evidence>
<organism evidence="1 2">
    <name type="scientific">Neofusicoccum parvum</name>
    <dbReference type="NCBI Taxonomy" id="310453"/>
    <lineage>
        <taxon>Eukaryota</taxon>
        <taxon>Fungi</taxon>
        <taxon>Dikarya</taxon>
        <taxon>Ascomycota</taxon>
        <taxon>Pezizomycotina</taxon>
        <taxon>Dothideomycetes</taxon>
        <taxon>Dothideomycetes incertae sedis</taxon>
        <taxon>Botryosphaeriales</taxon>
        <taxon>Botryosphaeriaceae</taxon>
        <taxon>Neofusicoccum</taxon>
    </lineage>
</organism>
<reference evidence="1" key="1">
    <citation type="submission" date="2024-09" db="EMBL/GenBank/DDBJ databases">
        <title>Draft Genome Sequences of Neofusicoccum parvum.</title>
        <authorList>
            <person name="Ashida A."/>
            <person name="Camagna M."/>
            <person name="Tanaka A."/>
            <person name="Takemoto D."/>
        </authorList>
    </citation>
    <scope>NUCLEOTIDE SEQUENCE</scope>
    <source>
        <strain evidence="1">PPO83</strain>
    </source>
</reference>
<dbReference type="EMBL" id="BSXG01000046">
    <property type="protein sequence ID" value="GME28285.1"/>
    <property type="molecule type" value="Genomic_DNA"/>
</dbReference>